<feature type="transmembrane region" description="Helical" evidence="1">
    <location>
        <begin position="92"/>
        <end position="111"/>
    </location>
</feature>
<keyword evidence="4" id="KW-1185">Reference proteome</keyword>
<dbReference type="InterPro" id="IPR050879">
    <property type="entry name" value="Acyltransferase_3"/>
</dbReference>
<dbReference type="GO" id="GO:0016746">
    <property type="term" value="F:acyltransferase activity"/>
    <property type="evidence" value="ECO:0007669"/>
    <property type="project" value="UniProtKB-KW"/>
</dbReference>
<sequence>MSGISVGNIISRGNNNLDLIRLLAAISVIVYHSFPLNPQWGLTDPIKDSFGYMTTGGLAVKVFFFISGLLVTNSLLSRKSTIHFVISRSFRIFPGLAFVLILTALVIGPIFTTMPLIDYFKSGQPLVYILKNLSLQTQYFLPGLFEGNKYGVNGSLWTIHYEVFAYVVLLGIYLLGIGKSQWLSSLACICIIIEPISPLKGVLFASSDNNAIYLLAPCFALGSLLAINKDLYKSNIITPVTMFISQFIFTNEAISSLLMCASVCLALLHISSLEIVKKIRVRQDISYGVYLWGFPIQQVISQSFHFGFFANVLLSILLTMAIALVSWVVIEKPAINFAKLISTKGVHPSSVRNTHK</sequence>
<accession>A0ABS0TZ11</accession>
<keyword evidence="1" id="KW-1133">Transmembrane helix</keyword>
<gene>
    <name evidence="3" type="ORF">JEQ07_20005</name>
</gene>
<reference evidence="3 4" key="1">
    <citation type="submission" date="2020-12" db="EMBL/GenBank/DDBJ databases">
        <title>Enhanced detection system for hospital associated transmission using whole genome sequencing surveillance.</title>
        <authorList>
            <person name="Harrison L.H."/>
            <person name="Van Tyne D."/>
            <person name="Marsh J.W."/>
            <person name="Griffith M.P."/>
            <person name="Snyder D.J."/>
            <person name="Cooper V.S."/>
            <person name="Mustapha M."/>
        </authorList>
    </citation>
    <scope>NUCLEOTIDE SEQUENCE [LARGE SCALE GENOMIC DNA]</scope>
    <source>
        <strain evidence="3 4">SER00238</strain>
    </source>
</reference>
<comment type="caution">
    <text evidence="3">The sequence shown here is derived from an EMBL/GenBank/DDBJ whole genome shotgun (WGS) entry which is preliminary data.</text>
</comment>
<evidence type="ECO:0000313" key="4">
    <source>
        <dbReference type="Proteomes" id="UP000639004"/>
    </source>
</evidence>
<feature type="transmembrane region" description="Helical" evidence="1">
    <location>
        <begin position="248"/>
        <end position="270"/>
    </location>
</feature>
<protein>
    <submittedName>
        <fullName evidence="3">Acyltransferase</fullName>
    </submittedName>
</protein>
<evidence type="ECO:0000259" key="2">
    <source>
        <dbReference type="Pfam" id="PF01757"/>
    </source>
</evidence>
<dbReference type="EMBL" id="JAEHSL010000020">
    <property type="protein sequence ID" value="MBI6182668.1"/>
    <property type="molecule type" value="Genomic_DNA"/>
</dbReference>
<proteinExistence type="predicted"/>
<feature type="transmembrane region" description="Helical" evidence="1">
    <location>
        <begin position="49"/>
        <end position="71"/>
    </location>
</feature>
<feature type="transmembrane region" description="Helical" evidence="1">
    <location>
        <begin position="19"/>
        <end position="37"/>
    </location>
</feature>
<feature type="transmembrane region" description="Helical" evidence="1">
    <location>
        <begin position="154"/>
        <end position="175"/>
    </location>
</feature>
<feature type="domain" description="Acyltransferase 3" evidence="2">
    <location>
        <begin position="15"/>
        <end position="329"/>
    </location>
</feature>
<dbReference type="PANTHER" id="PTHR23028">
    <property type="entry name" value="ACETYLTRANSFERASE"/>
    <property type="match status" value="1"/>
</dbReference>
<dbReference type="InterPro" id="IPR002656">
    <property type="entry name" value="Acyl_transf_3_dom"/>
</dbReference>
<dbReference type="RefSeq" id="WP_198642491.1">
    <property type="nucleotide sequence ID" value="NZ_JAEHSL010000020.1"/>
</dbReference>
<feature type="transmembrane region" description="Helical" evidence="1">
    <location>
        <begin position="308"/>
        <end position="330"/>
    </location>
</feature>
<keyword evidence="1" id="KW-0472">Membrane</keyword>
<dbReference type="Pfam" id="PF01757">
    <property type="entry name" value="Acyl_transf_3"/>
    <property type="match status" value="1"/>
</dbReference>
<name>A0ABS0TZ11_SERPR</name>
<dbReference type="Proteomes" id="UP000639004">
    <property type="component" value="Unassembled WGS sequence"/>
</dbReference>
<evidence type="ECO:0000313" key="3">
    <source>
        <dbReference type="EMBL" id="MBI6182668.1"/>
    </source>
</evidence>
<feature type="transmembrane region" description="Helical" evidence="1">
    <location>
        <begin position="182"/>
        <end position="205"/>
    </location>
</feature>
<keyword evidence="3" id="KW-0012">Acyltransferase</keyword>
<organism evidence="3 4">
    <name type="scientific">Serratia proteamaculans</name>
    <dbReference type="NCBI Taxonomy" id="28151"/>
    <lineage>
        <taxon>Bacteria</taxon>
        <taxon>Pseudomonadati</taxon>
        <taxon>Pseudomonadota</taxon>
        <taxon>Gammaproteobacteria</taxon>
        <taxon>Enterobacterales</taxon>
        <taxon>Yersiniaceae</taxon>
        <taxon>Serratia</taxon>
    </lineage>
</organism>
<feature type="transmembrane region" description="Helical" evidence="1">
    <location>
        <begin position="211"/>
        <end position="227"/>
    </location>
</feature>
<keyword evidence="1" id="KW-0812">Transmembrane</keyword>
<keyword evidence="3" id="KW-0808">Transferase</keyword>
<evidence type="ECO:0000256" key="1">
    <source>
        <dbReference type="SAM" id="Phobius"/>
    </source>
</evidence>